<dbReference type="InterPro" id="IPR013332">
    <property type="entry name" value="KPR_N"/>
</dbReference>
<dbReference type="InterPro" id="IPR008927">
    <property type="entry name" value="6-PGluconate_DH-like_C_sf"/>
</dbReference>
<dbReference type="InterPro" id="IPR051402">
    <property type="entry name" value="KPR-Related"/>
</dbReference>
<dbReference type="InterPro" id="IPR036291">
    <property type="entry name" value="NAD(P)-bd_dom_sf"/>
</dbReference>
<dbReference type="Pfam" id="PF08546">
    <property type="entry name" value="ApbA_C"/>
    <property type="match status" value="1"/>
</dbReference>
<accession>A0A4R4VZ18</accession>
<dbReference type="Gene3D" id="1.10.1040.10">
    <property type="entry name" value="N-(1-d-carboxylethyl)-l-norvaline Dehydrogenase, domain 2"/>
    <property type="match status" value="1"/>
</dbReference>
<evidence type="ECO:0000259" key="5">
    <source>
        <dbReference type="Pfam" id="PF08546"/>
    </source>
</evidence>
<protein>
    <submittedName>
        <fullName evidence="6">2-dehydropantoate 2-reductase</fullName>
    </submittedName>
</protein>
<dbReference type="PANTHER" id="PTHR21708:SF45">
    <property type="entry name" value="2-DEHYDROPANTOATE 2-REDUCTASE"/>
    <property type="match status" value="1"/>
</dbReference>
<gene>
    <name evidence="6" type="ORF">E1181_08530</name>
</gene>
<evidence type="ECO:0000313" key="6">
    <source>
        <dbReference type="EMBL" id="TDD07835.1"/>
    </source>
</evidence>
<reference evidence="6 7" key="1">
    <citation type="submission" date="2019-03" db="EMBL/GenBank/DDBJ databases">
        <title>Draft genome sequences of novel Actinobacteria.</title>
        <authorList>
            <person name="Sahin N."/>
            <person name="Ay H."/>
            <person name="Saygin H."/>
        </authorList>
    </citation>
    <scope>NUCLEOTIDE SEQUENCE [LARGE SCALE GENOMIC DNA]</scope>
    <source>
        <strain evidence="6 7">16K309</strain>
    </source>
</reference>
<dbReference type="InterPro" id="IPR013752">
    <property type="entry name" value="KPA_reductase"/>
</dbReference>
<feature type="domain" description="Ketopantoate reductase C-terminal" evidence="5">
    <location>
        <begin position="196"/>
        <end position="312"/>
    </location>
</feature>
<dbReference type="OrthoDB" id="9796561at2"/>
<keyword evidence="7" id="KW-1185">Reference proteome</keyword>
<evidence type="ECO:0000256" key="2">
    <source>
        <dbReference type="ARBA" id="ARBA00022857"/>
    </source>
</evidence>
<feature type="domain" description="Ketopantoate reductase N-terminal" evidence="4">
    <location>
        <begin position="3"/>
        <end position="170"/>
    </location>
</feature>
<dbReference type="FunFam" id="3.40.50.720:FF:000307">
    <property type="entry name" value="2-dehydropantoate 2-reductase"/>
    <property type="match status" value="1"/>
</dbReference>
<comment type="caution">
    <text evidence="6">The sequence shown here is derived from an EMBL/GenBank/DDBJ whole genome shotgun (WGS) entry which is preliminary data.</text>
</comment>
<evidence type="ECO:0000259" key="4">
    <source>
        <dbReference type="Pfam" id="PF02558"/>
    </source>
</evidence>
<dbReference type="GO" id="GO:0005737">
    <property type="term" value="C:cytoplasm"/>
    <property type="evidence" value="ECO:0007669"/>
    <property type="project" value="TreeGrafter"/>
</dbReference>
<evidence type="ECO:0000256" key="1">
    <source>
        <dbReference type="ARBA" id="ARBA00007870"/>
    </source>
</evidence>
<dbReference type="Proteomes" id="UP000295674">
    <property type="component" value="Unassembled WGS sequence"/>
</dbReference>
<name>A0A4R4VZ18_9PSEU</name>
<dbReference type="GO" id="GO:0016491">
    <property type="term" value="F:oxidoreductase activity"/>
    <property type="evidence" value="ECO:0007669"/>
    <property type="project" value="UniProtKB-KW"/>
</dbReference>
<evidence type="ECO:0000256" key="3">
    <source>
        <dbReference type="ARBA" id="ARBA00023002"/>
    </source>
</evidence>
<dbReference type="SUPFAM" id="SSF48179">
    <property type="entry name" value="6-phosphogluconate dehydrogenase C-terminal domain-like"/>
    <property type="match status" value="1"/>
</dbReference>
<proteinExistence type="inferred from homology"/>
<comment type="similarity">
    <text evidence="1">Belongs to the ketopantoate reductase family.</text>
</comment>
<keyword evidence="2" id="KW-0521">NADP</keyword>
<evidence type="ECO:0000313" key="7">
    <source>
        <dbReference type="Proteomes" id="UP000295674"/>
    </source>
</evidence>
<dbReference type="AlphaFoldDB" id="A0A4R4VZ18"/>
<dbReference type="RefSeq" id="WP_132673418.1">
    <property type="nucleotide sequence ID" value="NZ_SMKS01000009.1"/>
</dbReference>
<keyword evidence="3" id="KW-0560">Oxidoreductase</keyword>
<dbReference type="EMBL" id="SMKS01000009">
    <property type="protein sequence ID" value="TDD07835.1"/>
    <property type="molecule type" value="Genomic_DNA"/>
</dbReference>
<dbReference type="Gene3D" id="3.40.50.720">
    <property type="entry name" value="NAD(P)-binding Rossmann-like Domain"/>
    <property type="match status" value="1"/>
</dbReference>
<sequence>MRVAVVGAGAIGAYVGACLHRAGADVSLLARGDNLAALRADGVRVLSPRGDFQVAPHATDDPAEIGAVDHVVLGLKAYSYATCGPLVHPLLKEDTTIIAAQNGIPWWYFHGLRGPFEGHRIDTVDPGGAVSRVLPPRRAIGCVVYAATELDAPGVVRHREGTRFSIGEPDGTASARCREFSDAMIAGGLKCPVEDDIRRDIWIKLMGNVAFNPISALTGATLAGMCRHSGVRALVAAMMRESLEIAAALGCDPDIAIDRRLAGAERTGDHKTSTLQDLERGKPLELAAMLTAVVELADLVGAEAPTLRTVNALGDLLGQRLAPGEPATAGRIPRE</sequence>
<dbReference type="NCBIfam" id="NF005089">
    <property type="entry name" value="PRK06522.1-4"/>
    <property type="match status" value="1"/>
</dbReference>
<dbReference type="FunFam" id="1.10.1040.10:FF:000017">
    <property type="entry name" value="2-dehydropantoate 2-reductase"/>
    <property type="match status" value="1"/>
</dbReference>
<dbReference type="Pfam" id="PF02558">
    <property type="entry name" value="ApbA"/>
    <property type="match status" value="1"/>
</dbReference>
<dbReference type="SUPFAM" id="SSF51735">
    <property type="entry name" value="NAD(P)-binding Rossmann-fold domains"/>
    <property type="match status" value="1"/>
</dbReference>
<organism evidence="6 7">
    <name type="scientific">Saccharopolyspora terrae</name>
    <dbReference type="NCBI Taxonomy" id="2530384"/>
    <lineage>
        <taxon>Bacteria</taxon>
        <taxon>Bacillati</taxon>
        <taxon>Actinomycetota</taxon>
        <taxon>Actinomycetes</taxon>
        <taxon>Pseudonocardiales</taxon>
        <taxon>Pseudonocardiaceae</taxon>
        <taxon>Saccharopolyspora</taxon>
    </lineage>
</organism>
<dbReference type="PANTHER" id="PTHR21708">
    <property type="entry name" value="PROBABLE 2-DEHYDROPANTOATE 2-REDUCTASE"/>
    <property type="match status" value="1"/>
</dbReference>
<dbReference type="InterPro" id="IPR013328">
    <property type="entry name" value="6PGD_dom2"/>
</dbReference>